<dbReference type="InterPro" id="IPR008391">
    <property type="entry name" value="AXE1_dom"/>
</dbReference>
<dbReference type="EMBL" id="PVTE01000028">
    <property type="protein sequence ID" value="PRY28615.1"/>
    <property type="molecule type" value="Genomic_DNA"/>
</dbReference>
<dbReference type="AlphaFoldDB" id="A0A2T0S5C3"/>
<sequence length="414" mass="44216">MRIQVALLGLTLLLNACSKPRVDLLNPDESPSTTVSEPTLSSQVGPWNPKQLATAPSYRWLNANTETLRQLVYDGPAYGSLSSTEVFAYYSKPTNGATGNNPAIVLIHGGGGQAYKEWVQMWASRGYHAIAMDLGGAGADGARLAKAGPEQGDTRKFTSISDTQDKQWIYHAVSNVLAAHALIRSLPGVDSTKTAVVGVSWGGFLATMAAGLDPRIDAASVTYGSAYLQEQGGIFDKYFAQMSAAQKSQWVAKYDPANYLGNAKAQMLWISGATDPYFTPATQRPTHQIVAGQSQYSLRMVMSHSQADGANPNEIRLFLDKIFQGGKGLAQISDLSMSGQTAKATVKGPAAIQKATISYTTDTTLPYSSRSWQTVNAVLSGETITATVPTNATIWFINATDAQGAVVSTPYQIK</sequence>
<name>A0A2T0S5C3_9BACT</name>
<dbReference type="OrthoDB" id="742808at2"/>
<feature type="domain" description="Acetyl xylan esterase" evidence="2">
    <location>
        <begin position="77"/>
        <end position="223"/>
    </location>
</feature>
<evidence type="ECO:0000256" key="1">
    <source>
        <dbReference type="SAM" id="MobiDB-lite"/>
    </source>
</evidence>
<dbReference type="Proteomes" id="UP000238375">
    <property type="component" value="Unassembled WGS sequence"/>
</dbReference>
<evidence type="ECO:0000313" key="3">
    <source>
        <dbReference type="EMBL" id="PRY28615.1"/>
    </source>
</evidence>
<gene>
    <name evidence="3" type="ORF">CLV58_12832</name>
</gene>
<organism evidence="3 4">
    <name type="scientific">Spirosoma oryzae</name>
    <dbReference type="NCBI Taxonomy" id="1469603"/>
    <lineage>
        <taxon>Bacteria</taxon>
        <taxon>Pseudomonadati</taxon>
        <taxon>Bacteroidota</taxon>
        <taxon>Cytophagia</taxon>
        <taxon>Cytophagales</taxon>
        <taxon>Cytophagaceae</taxon>
        <taxon>Spirosoma</taxon>
    </lineage>
</organism>
<feature type="region of interest" description="Disordered" evidence="1">
    <location>
        <begin position="25"/>
        <end position="48"/>
    </location>
</feature>
<dbReference type="InterPro" id="IPR029058">
    <property type="entry name" value="AB_hydrolase_fold"/>
</dbReference>
<comment type="caution">
    <text evidence="3">The sequence shown here is derived from an EMBL/GenBank/DDBJ whole genome shotgun (WGS) entry which is preliminary data.</text>
</comment>
<dbReference type="Pfam" id="PF05448">
    <property type="entry name" value="AXE1"/>
    <property type="match status" value="1"/>
</dbReference>
<accession>A0A2T0S5C3</accession>
<feature type="compositionally biased region" description="Polar residues" evidence="1">
    <location>
        <begin position="29"/>
        <end position="45"/>
    </location>
</feature>
<dbReference type="Gene3D" id="3.40.50.1820">
    <property type="entry name" value="alpha/beta hydrolase"/>
    <property type="match status" value="1"/>
</dbReference>
<reference evidence="3 4" key="1">
    <citation type="submission" date="2018-03" db="EMBL/GenBank/DDBJ databases">
        <title>Genomic Encyclopedia of Archaeal and Bacterial Type Strains, Phase II (KMG-II): from individual species to whole genera.</title>
        <authorList>
            <person name="Goeker M."/>
        </authorList>
    </citation>
    <scope>NUCLEOTIDE SEQUENCE [LARGE SCALE GENOMIC DNA]</scope>
    <source>
        <strain evidence="3 4">DSM 28354</strain>
    </source>
</reference>
<dbReference type="SUPFAM" id="SSF53474">
    <property type="entry name" value="alpha/beta-Hydrolases"/>
    <property type="match status" value="1"/>
</dbReference>
<protein>
    <submittedName>
        <fullName evidence="3">Acetyl xylan esterase AXE1</fullName>
    </submittedName>
</protein>
<evidence type="ECO:0000313" key="4">
    <source>
        <dbReference type="Proteomes" id="UP000238375"/>
    </source>
</evidence>
<dbReference type="PANTHER" id="PTHR22946">
    <property type="entry name" value="DIENELACTONE HYDROLASE DOMAIN-CONTAINING PROTEIN-RELATED"/>
    <property type="match status" value="1"/>
</dbReference>
<keyword evidence="4" id="KW-1185">Reference proteome</keyword>
<evidence type="ECO:0000259" key="2">
    <source>
        <dbReference type="Pfam" id="PF05448"/>
    </source>
</evidence>
<dbReference type="InterPro" id="IPR050261">
    <property type="entry name" value="FrsA_esterase"/>
</dbReference>
<proteinExistence type="predicted"/>